<dbReference type="NCBIfam" id="TIGR02098">
    <property type="entry name" value="MJ0042_CXXC"/>
    <property type="match status" value="1"/>
</dbReference>
<evidence type="ECO:0000313" key="4">
    <source>
        <dbReference type="EMBL" id="MCB5195671.1"/>
    </source>
</evidence>
<keyword evidence="5" id="KW-1185">Reference proteome</keyword>
<organism evidence="4 5">
    <name type="scientific">Deefgea salmonis</name>
    <dbReference type="NCBI Taxonomy" id="2875502"/>
    <lineage>
        <taxon>Bacteria</taxon>
        <taxon>Pseudomonadati</taxon>
        <taxon>Pseudomonadota</taxon>
        <taxon>Betaproteobacteria</taxon>
        <taxon>Neisseriales</taxon>
        <taxon>Chitinibacteraceae</taxon>
        <taxon>Deefgea</taxon>
    </lineage>
</organism>
<feature type="compositionally biased region" description="Low complexity" evidence="1">
    <location>
        <begin position="74"/>
        <end position="87"/>
    </location>
</feature>
<name>A0ABS8BIY5_9NEIS</name>
<keyword evidence="2" id="KW-1133">Transmembrane helix</keyword>
<feature type="domain" description="Zinc finger/thioredoxin putative" evidence="3">
    <location>
        <begin position="4"/>
        <end position="39"/>
    </location>
</feature>
<dbReference type="RefSeq" id="WP_226763461.1">
    <property type="nucleotide sequence ID" value="NZ_JAJAWG010000002.1"/>
</dbReference>
<reference evidence="4 5" key="1">
    <citation type="submission" date="2021-10" db="EMBL/GenBank/DDBJ databases">
        <authorList>
            <person name="Chen M."/>
        </authorList>
    </citation>
    <scope>NUCLEOTIDE SEQUENCE [LARGE SCALE GENOMIC DNA]</scope>
    <source>
        <strain evidence="4 5">H3-26</strain>
    </source>
</reference>
<keyword evidence="2" id="KW-0472">Membrane</keyword>
<proteinExistence type="predicted"/>
<evidence type="ECO:0000259" key="3">
    <source>
        <dbReference type="Pfam" id="PF13719"/>
    </source>
</evidence>
<comment type="caution">
    <text evidence="4">The sequence shown here is derived from an EMBL/GenBank/DDBJ whole genome shotgun (WGS) entry which is preliminary data.</text>
</comment>
<keyword evidence="2" id="KW-0812">Transmembrane</keyword>
<dbReference type="InterPro" id="IPR011723">
    <property type="entry name" value="Znf/thioredoxin_put"/>
</dbReference>
<feature type="region of interest" description="Disordered" evidence="1">
    <location>
        <begin position="74"/>
        <end position="99"/>
    </location>
</feature>
<evidence type="ECO:0000256" key="1">
    <source>
        <dbReference type="SAM" id="MobiDB-lite"/>
    </source>
</evidence>
<accession>A0ABS8BIY5</accession>
<evidence type="ECO:0000256" key="2">
    <source>
        <dbReference type="SAM" id="Phobius"/>
    </source>
</evidence>
<evidence type="ECO:0000313" key="5">
    <source>
        <dbReference type="Proteomes" id="UP001198034"/>
    </source>
</evidence>
<sequence>MNQITCCPNCSTAFRVTDQQLAAHQGKVRCGRCAFVFHAPDFMQAPIADNGPNSSDDAITDEINASEIIASEAVTSETVTSEPVSSALSAPAFPAEPEDPLRHDTIATVFEPSDTLTNHQGIEPQPLINKDDSNIPDDIAQEIDLLQFEVLARNTRRSDEPALEKDRVAPSHVETPIAPSAAQDPTLAMEIELALAAVAQTEEIRPPLSSAPKPSQVEIDNQAEQAEYQPILSDDDLFIPNKKTAQHTGWWALASFLALMILVLQLLYQFRLELSQDFPILRPKYLALCAKLDCTMPLPQKAQLLRSEYSELSFIPNNPRLIQLNATLRNLAPFAQALPKLELTLTDDNERVIVRKVFTAKQYLVQNERQQDRIEANEEIPAFLQLDLGELHSTGYSLFWFY</sequence>
<dbReference type="EMBL" id="JAJAWG010000002">
    <property type="protein sequence ID" value="MCB5195671.1"/>
    <property type="molecule type" value="Genomic_DNA"/>
</dbReference>
<dbReference type="Pfam" id="PF11906">
    <property type="entry name" value="DUF3426"/>
    <property type="match status" value="1"/>
</dbReference>
<dbReference type="Proteomes" id="UP001198034">
    <property type="component" value="Unassembled WGS sequence"/>
</dbReference>
<protein>
    <submittedName>
        <fullName evidence="4">Zinc-ribbon domain-containing protein</fullName>
    </submittedName>
</protein>
<dbReference type="Pfam" id="PF13719">
    <property type="entry name" value="Zn_ribbon_5"/>
    <property type="match status" value="1"/>
</dbReference>
<feature type="transmembrane region" description="Helical" evidence="2">
    <location>
        <begin position="249"/>
        <end position="268"/>
    </location>
</feature>
<dbReference type="InterPro" id="IPR021834">
    <property type="entry name" value="DUF3426"/>
</dbReference>
<gene>
    <name evidence="4" type="ORF">LG219_05135</name>
</gene>